<reference evidence="3" key="2">
    <citation type="submission" date="2021-04" db="EMBL/GenBank/DDBJ databases">
        <authorList>
            <person name="Gilroy R."/>
        </authorList>
    </citation>
    <scope>NUCLEOTIDE SEQUENCE</scope>
    <source>
        <strain evidence="3">ChiGjej4B4-7305</strain>
    </source>
</reference>
<name>A0A9D2EHM2_9MICO</name>
<evidence type="ECO:0000256" key="1">
    <source>
        <dbReference type="SAM" id="Phobius"/>
    </source>
</evidence>
<dbReference type="AlphaFoldDB" id="A0A9D2EHM2"/>
<feature type="transmembrane region" description="Helical" evidence="1">
    <location>
        <begin position="97"/>
        <end position="119"/>
    </location>
</feature>
<proteinExistence type="predicted"/>
<reference evidence="3" key="1">
    <citation type="journal article" date="2021" name="PeerJ">
        <title>Extensive microbial diversity within the chicken gut microbiome revealed by metagenomics and culture.</title>
        <authorList>
            <person name="Gilroy R."/>
            <person name="Ravi A."/>
            <person name="Getino M."/>
            <person name="Pursley I."/>
            <person name="Horton D.L."/>
            <person name="Alikhan N.F."/>
            <person name="Baker D."/>
            <person name="Gharbi K."/>
            <person name="Hall N."/>
            <person name="Watson M."/>
            <person name="Adriaenssens E.M."/>
            <person name="Foster-Nyarko E."/>
            <person name="Jarju S."/>
            <person name="Secka A."/>
            <person name="Antonio M."/>
            <person name="Oren A."/>
            <person name="Chaudhuri R.R."/>
            <person name="La Ragione R."/>
            <person name="Hildebrand F."/>
            <person name="Pallen M.J."/>
        </authorList>
    </citation>
    <scope>NUCLEOTIDE SEQUENCE</scope>
    <source>
        <strain evidence="3">ChiGjej4B4-7305</strain>
    </source>
</reference>
<gene>
    <name evidence="3" type="ORF">H9815_17470</name>
</gene>
<keyword evidence="1" id="KW-0812">Transmembrane</keyword>
<evidence type="ECO:0000313" key="3">
    <source>
        <dbReference type="EMBL" id="HIZ37570.1"/>
    </source>
</evidence>
<feature type="domain" description="General stress protein 17M-like" evidence="2">
    <location>
        <begin position="19"/>
        <end position="91"/>
    </location>
</feature>
<sequence>MSAMRPTDPRGSLQPRGDEIASYTSYLEAQRAVDFLADKEFEVNAVTIVGTDLKMVERITGRRTYPSVALRGAASGAYFGFFIGLLLFLMGGGLLEVLLPAVLIGAGAGMLFAVIAYAFTGGKRDFTSTSQVVAGAFSVLCLAEKAEEARRLLTELPGSEQSADSTGGFGG</sequence>
<protein>
    <recommendedName>
        <fullName evidence="2">General stress protein 17M-like domain-containing protein</fullName>
    </recommendedName>
</protein>
<dbReference type="Pfam" id="PF11181">
    <property type="entry name" value="YflT"/>
    <property type="match status" value="1"/>
</dbReference>
<dbReference type="EMBL" id="DXBY01000301">
    <property type="protein sequence ID" value="HIZ37570.1"/>
    <property type="molecule type" value="Genomic_DNA"/>
</dbReference>
<dbReference type="InterPro" id="IPR025889">
    <property type="entry name" value="GSP17M-like_dom"/>
</dbReference>
<organism evidence="3 4">
    <name type="scientific">Candidatus Ruania gallistercoris</name>
    <dbReference type="NCBI Taxonomy" id="2838746"/>
    <lineage>
        <taxon>Bacteria</taxon>
        <taxon>Bacillati</taxon>
        <taxon>Actinomycetota</taxon>
        <taxon>Actinomycetes</taxon>
        <taxon>Micrococcales</taxon>
        <taxon>Ruaniaceae</taxon>
        <taxon>Ruania</taxon>
    </lineage>
</organism>
<keyword evidence="1" id="KW-0472">Membrane</keyword>
<evidence type="ECO:0000259" key="2">
    <source>
        <dbReference type="Pfam" id="PF11181"/>
    </source>
</evidence>
<keyword evidence="1" id="KW-1133">Transmembrane helix</keyword>
<comment type="caution">
    <text evidence="3">The sequence shown here is derived from an EMBL/GenBank/DDBJ whole genome shotgun (WGS) entry which is preliminary data.</text>
</comment>
<dbReference type="Proteomes" id="UP000824037">
    <property type="component" value="Unassembled WGS sequence"/>
</dbReference>
<accession>A0A9D2EHM2</accession>
<evidence type="ECO:0000313" key="4">
    <source>
        <dbReference type="Proteomes" id="UP000824037"/>
    </source>
</evidence>
<feature type="transmembrane region" description="Helical" evidence="1">
    <location>
        <begin position="68"/>
        <end position="91"/>
    </location>
</feature>